<dbReference type="EMBL" id="KN838539">
    <property type="protein sequence ID" value="KIK09352.1"/>
    <property type="molecule type" value="Genomic_DNA"/>
</dbReference>
<accession>A0A0C9YG08</accession>
<reference evidence="3" key="2">
    <citation type="submission" date="2015-01" db="EMBL/GenBank/DDBJ databases">
        <title>Evolutionary Origins and Diversification of the Mycorrhizal Mutualists.</title>
        <authorList>
            <consortium name="DOE Joint Genome Institute"/>
            <consortium name="Mycorrhizal Genomics Consortium"/>
            <person name="Kohler A."/>
            <person name="Kuo A."/>
            <person name="Nagy L.G."/>
            <person name="Floudas D."/>
            <person name="Copeland A."/>
            <person name="Barry K.W."/>
            <person name="Cichocki N."/>
            <person name="Veneault-Fourrey C."/>
            <person name="LaButti K."/>
            <person name="Lindquist E.A."/>
            <person name="Lipzen A."/>
            <person name="Lundell T."/>
            <person name="Morin E."/>
            <person name="Murat C."/>
            <person name="Riley R."/>
            <person name="Ohm R."/>
            <person name="Sun H."/>
            <person name="Tunlid A."/>
            <person name="Henrissat B."/>
            <person name="Grigoriev I.V."/>
            <person name="Hibbett D.S."/>
            <person name="Martin F."/>
        </authorList>
    </citation>
    <scope>NUCLEOTIDE SEQUENCE [LARGE SCALE GENOMIC DNA]</scope>
    <source>
        <strain evidence="3">LaAM-08-1</strain>
    </source>
</reference>
<feature type="region of interest" description="Disordered" evidence="1">
    <location>
        <begin position="106"/>
        <end position="143"/>
    </location>
</feature>
<gene>
    <name evidence="2" type="ORF">K443DRAFT_83409</name>
</gene>
<evidence type="ECO:0000313" key="2">
    <source>
        <dbReference type="EMBL" id="KIK09352.1"/>
    </source>
</evidence>
<reference evidence="2 3" key="1">
    <citation type="submission" date="2014-04" db="EMBL/GenBank/DDBJ databases">
        <authorList>
            <consortium name="DOE Joint Genome Institute"/>
            <person name="Kuo A."/>
            <person name="Kohler A."/>
            <person name="Nagy L.G."/>
            <person name="Floudas D."/>
            <person name="Copeland A."/>
            <person name="Barry K.W."/>
            <person name="Cichocki N."/>
            <person name="Veneault-Fourrey C."/>
            <person name="LaButti K."/>
            <person name="Lindquist E.A."/>
            <person name="Lipzen A."/>
            <person name="Lundell T."/>
            <person name="Morin E."/>
            <person name="Murat C."/>
            <person name="Sun H."/>
            <person name="Tunlid A."/>
            <person name="Henrissat B."/>
            <person name="Grigoriev I.V."/>
            <person name="Hibbett D.S."/>
            <person name="Martin F."/>
            <person name="Nordberg H.P."/>
            <person name="Cantor M.N."/>
            <person name="Hua S.X."/>
        </authorList>
    </citation>
    <scope>NUCLEOTIDE SEQUENCE [LARGE SCALE GENOMIC DNA]</scope>
    <source>
        <strain evidence="2 3">LaAM-08-1</strain>
    </source>
</reference>
<evidence type="ECO:0000256" key="1">
    <source>
        <dbReference type="SAM" id="MobiDB-lite"/>
    </source>
</evidence>
<sequence length="288" mass="32355">MHQHLAAAHEQQYANIKLQYPEEGRRKRILHVLAHLWGSLAATPTSESLGSNGPFSTSTTTIHDFDPMDHLLDDEELGVVIRTDYSNEDAWSNFVKKLQRAEVEFVESTQEPEADTEGTDEVVATNDRMAIDPSSADSDDSSDEMSIIKIIDPTTPEERGILHDISNLTALRLLNDVDIRPSPDRPPGTKPISPPNPLVDQGGWQEIYFGKNIWIYDSRSNLDECVRVISQAGDIYGTATGDSWRARVTHICELQFHMSRLGLKVDFGGLDRWDYGERQRNLKEAAII</sequence>
<evidence type="ECO:0000313" key="3">
    <source>
        <dbReference type="Proteomes" id="UP000054477"/>
    </source>
</evidence>
<dbReference type="Proteomes" id="UP000054477">
    <property type="component" value="Unassembled WGS sequence"/>
</dbReference>
<dbReference type="OrthoDB" id="204784at2759"/>
<proteinExistence type="predicted"/>
<organism evidence="2 3">
    <name type="scientific">Laccaria amethystina LaAM-08-1</name>
    <dbReference type="NCBI Taxonomy" id="1095629"/>
    <lineage>
        <taxon>Eukaryota</taxon>
        <taxon>Fungi</taxon>
        <taxon>Dikarya</taxon>
        <taxon>Basidiomycota</taxon>
        <taxon>Agaricomycotina</taxon>
        <taxon>Agaricomycetes</taxon>
        <taxon>Agaricomycetidae</taxon>
        <taxon>Agaricales</taxon>
        <taxon>Agaricineae</taxon>
        <taxon>Hydnangiaceae</taxon>
        <taxon>Laccaria</taxon>
    </lineage>
</organism>
<dbReference type="HOGENOM" id="CLU_086246_0_0_1"/>
<keyword evidence="3" id="KW-1185">Reference proteome</keyword>
<dbReference type="STRING" id="1095629.A0A0C9YG08"/>
<dbReference type="AlphaFoldDB" id="A0A0C9YG08"/>
<feature type="compositionally biased region" description="Acidic residues" evidence="1">
    <location>
        <begin position="110"/>
        <end position="120"/>
    </location>
</feature>
<name>A0A0C9YG08_9AGAR</name>
<protein>
    <submittedName>
        <fullName evidence="2">Uncharacterized protein</fullName>
    </submittedName>
</protein>